<dbReference type="Pfam" id="PF00126">
    <property type="entry name" value="HTH_1"/>
    <property type="match status" value="1"/>
</dbReference>
<feature type="domain" description="HTH lysR-type" evidence="5">
    <location>
        <begin position="1"/>
        <end position="58"/>
    </location>
</feature>
<comment type="similarity">
    <text evidence="1">Belongs to the LysR transcriptional regulatory family.</text>
</comment>
<sequence length="296" mass="31800">MDLNLLIALDTLLREGSVAKAAARLSLSPPAMSRTLTRIREATGDPILVRAGRGLVPTPRAVAMQDEVRAVVERAARLLAPGAPSRPEEFVRSFAIRANDALIWSLGARLIARAAKEAPKVVLRFVPEGDEDVDALRDGRVDLDIGVQGALGPEIRMQQLSVEHSVALVRKENHLASGRVTSKRFAAASHLLISRRGKSHGPIDRELAKEGLARHVAAVVPSFGAALSIVSTSDLVVTVPAGVAATAARTFEVVSFRIPLELESLAFAMAWHPRFDADPAHAWLRDGVRASFRAPK</sequence>
<dbReference type="InterPro" id="IPR036388">
    <property type="entry name" value="WH-like_DNA-bd_sf"/>
</dbReference>
<proteinExistence type="inferred from homology"/>
<protein>
    <submittedName>
        <fullName evidence="6">LysR family transcriptional regulator</fullName>
    </submittedName>
</protein>
<organism evidence="6 7">
    <name type="scientific">Pendulispora albinea</name>
    <dbReference type="NCBI Taxonomy" id="2741071"/>
    <lineage>
        <taxon>Bacteria</taxon>
        <taxon>Pseudomonadati</taxon>
        <taxon>Myxococcota</taxon>
        <taxon>Myxococcia</taxon>
        <taxon>Myxococcales</taxon>
        <taxon>Sorangiineae</taxon>
        <taxon>Pendulisporaceae</taxon>
        <taxon>Pendulispora</taxon>
    </lineage>
</organism>
<dbReference type="Gene3D" id="3.40.190.10">
    <property type="entry name" value="Periplasmic binding protein-like II"/>
    <property type="match status" value="2"/>
</dbReference>
<dbReference type="EMBL" id="CP089984">
    <property type="protein sequence ID" value="WXB13489.1"/>
    <property type="molecule type" value="Genomic_DNA"/>
</dbReference>
<evidence type="ECO:0000313" key="6">
    <source>
        <dbReference type="EMBL" id="WXB13489.1"/>
    </source>
</evidence>
<dbReference type="SUPFAM" id="SSF46785">
    <property type="entry name" value="Winged helix' DNA-binding domain"/>
    <property type="match status" value="1"/>
</dbReference>
<dbReference type="InterPro" id="IPR050389">
    <property type="entry name" value="LysR-type_TF"/>
</dbReference>
<dbReference type="CDD" id="cd08460">
    <property type="entry name" value="PBP2_DntR_like_1"/>
    <property type="match status" value="1"/>
</dbReference>
<dbReference type="InterPro" id="IPR036390">
    <property type="entry name" value="WH_DNA-bd_sf"/>
</dbReference>
<evidence type="ECO:0000256" key="3">
    <source>
        <dbReference type="ARBA" id="ARBA00023125"/>
    </source>
</evidence>
<gene>
    <name evidence="6" type="ORF">LZC94_37300</name>
</gene>
<dbReference type="RefSeq" id="WP_394823099.1">
    <property type="nucleotide sequence ID" value="NZ_CP089984.1"/>
</dbReference>
<dbReference type="InterPro" id="IPR005119">
    <property type="entry name" value="LysR_subst-bd"/>
</dbReference>
<evidence type="ECO:0000313" key="7">
    <source>
        <dbReference type="Proteomes" id="UP001370348"/>
    </source>
</evidence>
<reference evidence="6 7" key="1">
    <citation type="submission" date="2021-12" db="EMBL/GenBank/DDBJ databases">
        <title>Discovery of the Pendulisporaceae a myxobacterial family with distinct sporulation behavior and unique specialized metabolism.</title>
        <authorList>
            <person name="Garcia R."/>
            <person name="Popoff A."/>
            <person name="Bader C.D."/>
            <person name="Loehr J."/>
            <person name="Walesch S."/>
            <person name="Walt C."/>
            <person name="Boldt J."/>
            <person name="Bunk B."/>
            <person name="Haeckl F.J.F.P.J."/>
            <person name="Gunesch A.P."/>
            <person name="Birkelbach J."/>
            <person name="Nuebel U."/>
            <person name="Pietschmann T."/>
            <person name="Bach T."/>
            <person name="Mueller R."/>
        </authorList>
    </citation>
    <scope>NUCLEOTIDE SEQUENCE [LARGE SCALE GENOMIC DNA]</scope>
    <source>
        <strain evidence="6 7">MSr11954</strain>
    </source>
</reference>
<keyword evidence="4" id="KW-0804">Transcription</keyword>
<evidence type="ECO:0000256" key="2">
    <source>
        <dbReference type="ARBA" id="ARBA00023015"/>
    </source>
</evidence>
<dbReference type="SUPFAM" id="SSF53850">
    <property type="entry name" value="Periplasmic binding protein-like II"/>
    <property type="match status" value="1"/>
</dbReference>
<keyword evidence="3" id="KW-0238">DNA-binding</keyword>
<dbReference type="Proteomes" id="UP001370348">
    <property type="component" value="Chromosome"/>
</dbReference>
<keyword evidence="7" id="KW-1185">Reference proteome</keyword>
<accession>A0ABZ2LRE5</accession>
<evidence type="ECO:0000259" key="5">
    <source>
        <dbReference type="PROSITE" id="PS50931"/>
    </source>
</evidence>
<dbReference type="PANTHER" id="PTHR30118">
    <property type="entry name" value="HTH-TYPE TRANSCRIPTIONAL REGULATOR LEUO-RELATED"/>
    <property type="match status" value="1"/>
</dbReference>
<evidence type="ECO:0000256" key="1">
    <source>
        <dbReference type="ARBA" id="ARBA00009437"/>
    </source>
</evidence>
<dbReference type="PROSITE" id="PS50931">
    <property type="entry name" value="HTH_LYSR"/>
    <property type="match status" value="1"/>
</dbReference>
<dbReference type="Pfam" id="PF03466">
    <property type="entry name" value="LysR_substrate"/>
    <property type="match status" value="1"/>
</dbReference>
<dbReference type="PANTHER" id="PTHR30118:SF15">
    <property type="entry name" value="TRANSCRIPTIONAL REGULATORY PROTEIN"/>
    <property type="match status" value="1"/>
</dbReference>
<dbReference type="InterPro" id="IPR000847">
    <property type="entry name" value="LysR_HTH_N"/>
</dbReference>
<keyword evidence="2" id="KW-0805">Transcription regulation</keyword>
<dbReference type="Gene3D" id="1.10.10.10">
    <property type="entry name" value="Winged helix-like DNA-binding domain superfamily/Winged helix DNA-binding domain"/>
    <property type="match status" value="1"/>
</dbReference>
<evidence type="ECO:0000256" key="4">
    <source>
        <dbReference type="ARBA" id="ARBA00023163"/>
    </source>
</evidence>
<name>A0ABZ2LRE5_9BACT</name>